<dbReference type="CDD" id="cd06093">
    <property type="entry name" value="PX_domain"/>
    <property type="match status" value="1"/>
</dbReference>
<dbReference type="PROSITE" id="PS50195">
    <property type="entry name" value="PX"/>
    <property type="match status" value="1"/>
</dbReference>
<accession>A0AAU9IS02</accession>
<evidence type="ECO:0000259" key="1">
    <source>
        <dbReference type="PROSITE" id="PS50195"/>
    </source>
</evidence>
<organism evidence="2 3">
    <name type="scientific">Blepharisma stoltei</name>
    <dbReference type="NCBI Taxonomy" id="1481888"/>
    <lineage>
        <taxon>Eukaryota</taxon>
        <taxon>Sar</taxon>
        <taxon>Alveolata</taxon>
        <taxon>Ciliophora</taxon>
        <taxon>Postciliodesmatophora</taxon>
        <taxon>Heterotrichea</taxon>
        <taxon>Heterotrichida</taxon>
        <taxon>Blepharismidae</taxon>
        <taxon>Blepharisma</taxon>
    </lineage>
</organism>
<comment type="caution">
    <text evidence="2">The sequence shown here is derived from an EMBL/GenBank/DDBJ whole genome shotgun (WGS) entry which is preliminary data.</text>
</comment>
<evidence type="ECO:0000313" key="3">
    <source>
        <dbReference type="Proteomes" id="UP001162131"/>
    </source>
</evidence>
<dbReference type="InterPro" id="IPR036871">
    <property type="entry name" value="PX_dom_sf"/>
</dbReference>
<evidence type="ECO:0000313" key="2">
    <source>
        <dbReference type="EMBL" id="CAG9315882.1"/>
    </source>
</evidence>
<dbReference type="InterPro" id="IPR035892">
    <property type="entry name" value="C2_domain_sf"/>
</dbReference>
<feature type="domain" description="PX" evidence="1">
    <location>
        <begin position="150"/>
        <end position="269"/>
    </location>
</feature>
<sequence length="269" mass="31025">MQKLPPTPLILSIIEGANLHLLADFSIKPFIIFQNGDKHFRTGVGIAKGDMKHLWNQEIEIFLEPSQPLIASLYTTDEDGEYEVGRITFLYNDLVEYGEKAKDMWVAFGSENKKSSGNIAGILKTGLISNLGESPQLHIYVKISNYILKNELNVRVSDYRIIIRGEDAFTLYQVTVNKIDGTNWNLELRYSDISALRSEIIRVYPELKKFPFPKKTYFEWLACVWPKLGRFDIRVIEKRKSSIEDLLNYLLEISDKFDTGKLNRLLKLN</sequence>
<dbReference type="AlphaFoldDB" id="A0AAU9IS02"/>
<gene>
    <name evidence="2" type="ORF">BSTOLATCC_MIC14626</name>
</gene>
<dbReference type="Pfam" id="PF00787">
    <property type="entry name" value="PX"/>
    <property type="match status" value="1"/>
</dbReference>
<proteinExistence type="predicted"/>
<dbReference type="SUPFAM" id="SSF49562">
    <property type="entry name" value="C2 domain (Calcium/lipid-binding domain, CaLB)"/>
    <property type="match status" value="1"/>
</dbReference>
<dbReference type="Proteomes" id="UP001162131">
    <property type="component" value="Unassembled WGS sequence"/>
</dbReference>
<dbReference type="SUPFAM" id="SSF64268">
    <property type="entry name" value="PX domain"/>
    <property type="match status" value="1"/>
</dbReference>
<dbReference type="EMBL" id="CAJZBQ010000014">
    <property type="protein sequence ID" value="CAG9315882.1"/>
    <property type="molecule type" value="Genomic_DNA"/>
</dbReference>
<reference evidence="2" key="1">
    <citation type="submission" date="2021-09" db="EMBL/GenBank/DDBJ databases">
        <authorList>
            <consortium name="AG Swart"/>
            <person name="Singh M."/>
            <person name="Singh A."/>
            <person name="Seah K."/>
            <person name="Emmerich C."/>
        </authorList>
    </citation>
    <scope>NUCLEOTIDE SEQUENCE</scope>
    <source>
        <strain evidence="2">ATCC30299</strain>
    </source>
</reference>
<dbReference type="Gene3D" id="3.30.1520.10">
    <property type="entry name" value="Phox-like domain"/>
    <property type="match status" value="1"/>
</dbReference>
<dbReference type="GO" id="GO:0035091">
    <property type="term" value="F:phosphatidylinositol binding"/>
    <property type="evidence" value="ECO:0007669"/>
    <property type="project" value="InterPro"/>
</dbReference>
<name>A0AAU9IS02_9CILI</name>
<protein>
    <recommendedName>
        <fullName evidence="1">PX domain-containing protein</fullName>
    </recommendedName>
</protein>
<keyword evidence="3" id="KW-1185">Reference proteome</keyword>
<dbReference type="InterPro" id="IPR001683">
    <property type="entry name" value="PX_dom"/>
</dbReference>